<name>A0ACB7EPY6_NIBAL</name>
<evidence type="ECO:0000313" key="1">
    <source>
        <dbReference type="EMBL" id="KAG8003703.1"/>
    </source>
</evidence>
<protein>
    <submittedName>
        <fullName evidence="1">Uncharacterized protein</fullName>
    </submittedName>
</protein>
<keyword evidence="2" id="KW-1185">Reference proteome</keyword>
<comment type="caution">
    <text evidence="1">The sequence shown here is derived from an EMBL/GenBank/DDBJ whole genome shotgun (WGS) entry which is preliminary data.</text>
</comment>
<gene>
    <name evidence="1" type="ORF">GBF38_018934</name>
</gene>
<reference evidence="1" key="1">
    <citation type="submission" date="2020-04" db="EMBL/GenBank/DDBJ databases">
        <title>A chromosome-scale assembly and high-density genetic map of the yellow drum (Nibea albiflora) genome.</title>
        <authorList>
            <person name="Xu D."/>
            <person name="Zhang W."/>
            <person name="Chen R."/>
            <person name="Tan P."/>
            <person name="Wang L."/>
            <person name="Song H."/>
            <person name="Tian L."/>
            <person name="Zhu Q."/>
            <person name="Wang B."/>
        </authorList>
    </citation>
    <scope>NUCLEOTIDE SEQUENCE</scope>
    <source>
        <strain evidence="1">ZJHYS-2018</strain>
    </source>
</reference>
<evidence type="ECO:0000313" key="2">
    <source>
        <dbReference type="Proteomes" id="UP000805704"/>
    </source>
</evidence>
<dbReference type="Proteomes" id="UP000805704">
    <property type="component" value="Chromosome 4"/>
</dbReference>
<organism evidence="1 2">
    <name type="scientific">Nibea albiflora</name>
    <name type="common">Yellow drum</name>
    <name type="synonym">Corvina albiflora</name>
    <dbReference type="NCBI Taxonomy" id="240163"/>
    <lineage>
        <taxon>Eukaryota</taxon>
        <taxon>Metazoa</taxon>
        <taxon>Chordata</taxon>
        <taxon>Craniata</taxon>
        <taxon>Vertebrata</taxon>
        <taxon>Euteleostomi</taxon>
        <taxon>Actinopterygii</taxon>
        <taxon>Neopterygii</taxon>
        <taxon>Teleostei</taxon>
        <taxon>Neoteleostei</taxon>
        <taxon>Acanthomorphata</taxon>
        <taxon>Eupercaria</taxon>
        <taxon>Sciaenidae</taxon>
        <taxon>Nibea</taxon>
    </lineage>
</organism>
<dbReference type="EMBL" id="CM024792">
    <property type="protein sequence ID" value="KAG8003703.1"/>
    <property type="molecule type" value="Genomic_DNA"/>
</dbReference>
<proteinExistence type="predicted"/>
<accession>A0ACB7EPY6</accession>
<feature type="non-terminal residue" evidence="1">
    <location>
        <position position="1"/>
    </location>
</feature>
<sequence>ECPSRILAVAAAAVKMKSAQFSGVSWSYSQLFWLSLHHWPPLVVYIILTVVRQHHLAHFVLESANAVSTLVPRVGGVPLELLGFEGFKGGETLEWHLKRNPTFGGDRAEKSMVQSLCSALISPGVLLAQDDKWEGEASQAWALWRGSGRGSH</sequence>